<dbReference type="EMBL" id="CP027776">
    <property type="protein sequence ID" value="AVP66367.1"/>
    <property type="molecule type" value="Genomic_DNA"/>
</dbReference>
<dbReference type="Proteomes" id="UP000238070">
    <property type="component" value="Chromosome"/>
</dbReference>
<proteinExistence type="predicted"/>
<keyword evidence="1" id="KW-0812">Transmembrane</keyword>
<feature type="transmembrane region" description="Helical" evidence="1">
    <location>
        <begin position="7"/>
        <end position="27"/>
    </location>
</feature>
<dbReference type="AlphaFoldDB" id="A0AAU8Z1J7"/>
<protein>
    <recommendedName>
        <fullName evidence="4">Secreted protein</fullName>
    </recommendedName>
</protein>
<sequence length="78" mass="8899">MINKKKSYLALNIILIFFMIELLILPIKVQAASNISINLKAPIHEGVIEDKDWLLQECFLLILCLIFKDHIASATFIS</sequence>
<evidence type="ECO:0000256" key="1">
    <source>
        <dbReference type="SAM" id="Phobius"/>
    </source>
</evidence>
<reference evidence="2 3" key="1">
    <citation type="submission" date="2018-01" db="EMBL/GenBank/DDBJ databases">
        <title>Genetic Diversity of Clostridium botulinum in seafood.</title>
        <authorList>
            <person name="Athira V."/>
            <person name="Arun Jyothi P.V."/>
            <person name="Lalitha K.V."/>
            <person name="Joseph T.C."/>
        </authorList>
    </citation>
    <scope>NUCLEOTIDE SEQUENCE [LARGE SCALE GENOMIC DNA]</scope>
    <source>
        <strain evidence="2 3">Mfbjulcb5</strain>
    </source>
</reference>
<evidence type="ECO:0008006" key="4">
    <source>
        <dbReference type="Google" id="ProtNLM"/>
    </source>
</evidence>
<gene>
    <name evidence="2" type="ORF">C3B64_19985</name>
</gene>
<organism evidence="2 3">
    <name type="scientific">Clostridium botulinum</name>
    <dbReference type="NCBI Taxonomy" id="1491"/>
    <lineage>
        <taxon>Bacteria</taxon>
        <taxon>Bacillati</taxon>
        <taxon>Bacillota</taxon>
        <taxon>Clostridia</taxon>
        <taxon>Eubacteriales</taxon>
        <taxon>Clostridiaceae</taxon>
        <taxon>Clostridium</taxon>
    </lineage>
</organism>
<keyword evidence="1" id="KW-0472">Membrane</keyword>
<evidence type="ECO:0000313" key="3">
    <source>
        <dbReference type="Proteomes" id="UP000238070"/>
    </source>
</evidence>
<evidence type="ECO:0000313" key="2">
    <source>
        <dbReference type="EMBL" id="AVP66367.1"/>
    </source>
</evidence>
<name>A0AAU8Z1J7_CLOBO</name>
<keyword evidence="1" id="KW-1133">Transmembrane helix</keyword>
<accession>A0AAU8Z1J7</accession>